<dbReference type="GO" id="GO:0016020">
    <property type="term" value="C:membrane"/>
    <property type="evidence" value="ECO:0007669"/>
    <property type="project" value="UniProtKB-SubCell"/>
</dbReference>
<feature type="transmembrane region" description="Helical" evidence="12">
    <location>
        <begin position="69"/>
        <end position="87"/>
    </location>
</feature>
<comment type="similarity">
    <text evidence="2">Belongs to the DsbB family. BdbC subfamily.</text>
</comment>
<keyword evidence="6 12" id="KW-1133">Transmembrane helix</keyword>
<evidence type="ECO:0000256" key="3">
    <source>
        <dbReference type="ARBA" id="ARBA00022448"/>
    </source>
</evidence>
<feature type="transmembrane region" description="Helical" evidence="12">
    <location>
        <begin position="12"/>
        <end position="30"/>
    </location>
</feature>
<dbReference type="OrthoDB" id="158402at2"/>
<dbReference type="InterPro" id="IPR012187">
    <property type="entry name" value="Disulphide_bond_form_BdbC"/>
</dbReference>
<dbReference type="RefSeq" id="WP_135347309.1">
    <property type="nucleotide sequence ID" value="NZ_SRJD01000002.1"/>
</dbReference>
<keyword evidence="3" id="KW-0813">Transport</keyword>
<evidence type="ECO:0000256" key="1">
    <source>
        <dbReference type="ARBA" id="ARBA00004141"/>
    </source>
</evidence>
<dbReference type="PANTHER" id="PTHR43469:SF1">
    <property type="entry name" value="SPBETA PROPHAGE-DERIVED DISULFIDE BOND FORMATION PROTEIN B"/>
    <property type="match status" value="1"/>
</dbReference>
<keyword evidence="11" id="KW-0676">Redox-active center</keyword>
<evidence type="ECO:0000256" key="2">
    <source>
        <dbReference type="ARBA" id="ARBA00007602"/>
    </source>
</evidence>
<evidence type="ECO:0000256" key="5">
    <source>
        <dbReference type="ARBA" id="ARBA00022982"/>
    </source>
</evidence>
<evidence type="ECO:0000256" key="4">
    <source>
        <dbReference type="ARBA" id="ARBA00022692"/>
    </source>
</evidence>
<gene>
    <name evidence="13" type="ORF">E4665_02910</name>
</gene>
<dbReference type="SUPFAM" id="SSF158442">
    <property type="entry name" value="DsbB-like"/>
    <property type="match status" value="1"/>
</dbReference>
<evidence type="ECO:0000256" key="7">
    <source>
        <dbReference type="ARBA" id="ARBA00023002"/>
    </source>
</evidence>
<keyword evidence="5" id="KW-0249">Electron transport</keyword>
<evidence type="ECO:0000256" key="8">
    <source>
        <dbReference type="ARBA" id="ARBA00023136"/>
    </source>
</evidence>
<protein>
    <submittedName>
        <fullName evidence="13">Disulfide bond formation protein B</fullName>
    </submittedName>
</protein>
<reference evidence="13 14" key="1">
    <citation type="journal article" date="2015" name="Int. J. Syst. Evol. Microbiol.">
        <title>Sporolactobacillus shoreae sp. nov. and Sporolactobacillus spathodeae sp. nov., two spore-forming lactic acid bacteria isolated from tree barks in Thailand.</title>
        <authorList>
            <person name="Thamacharoensuk T."/>
            <person name="Kitahara M."/>
            <person name="Ohkuma M."/>
            <person name="Thongchul N."/>
            <person name="Tanasupawat S."/>
        </authorList>
    </citation>
    <scope>NUCLEOTIDE SEQUENCE [LARGE SCALE GENOMIC DNA]</scope>
    <source>
        <strain evidence="13 14">BK92</strain>
    </source>
</reference>
<keyword evidence="4 12" id="KW-0812">Transmembrane</keyword>
<dbReference type="EMBL" id="SRJD01000002">
    <property type="protein sequence ID" value="TGA99914.1"/>
    <property type="molecule type" value="Genomic_DNA"/>
</dbReference>
<sequence>MSNTQQSNRFFLLIAWIISLTATGGSLFFSEVMHLTPCTLCWYQRILMYPLTLSLGIAFFSKDISIKKYILPISILGFIIATHHYTIQMFPIYPSCELLGYE</sequence>
<evidence type="ECO:0000256" key="11">
    <source>
        <dbReference type="ARBA" id="ARBA00023284"/>
    </source>
</evidence>
<evidence type="ECO:0000313" key="13">
    <source>
        <dbReference type="EMBL" id="TGA99914.1"/>
    </source>
</evidence>
<comment type="subcellular location">
    <subcellularLocation>
        <location evidence="1">Membrane</location>
        <topology evidence="1">Multi-pass membrane protein</topology>
    </subcellularLocation>
</comment>
<accession>A0A4Z0GTC2</accession>
<keyword evidence="7" id="KW-0560">Oxidoreductase</keyword>
<keyword evidence="9" id="KW-1015">Disulfide bond</keyword>
<dbReference type="GO" id="GO:0006457">
    <property type="term" value="P:protein folding"/>
    <property type="evidence" value="ECO:0007669"/>
    <property type="project" value="InterPro"/>
</dbReference>
<evidence type="ECO:0000256" key="9">
    <source>
        <dbReference type="ARBA" id="ARBA00023157"/>
    </source>
</evidence>
<organism evidence="13 14">
    <name type="scientific">Sporolactobacillus shoreae</name>
    <dbReference type="NCBI Taxonomy" id="1465501"/>
    <lineage>
        <taxon>Bacteria</taxon>
        <taxon>Bacillati</taxon>
        <taxon>Bacillota</taxon>
        <taxon>Bacilli</taxon>
        <taxon>Bacillales</taxon>
        <taxon>Sporolactobacillaceae</taxon>
        <taxon>Sporolactobacillus</taxon>
    </lineage>
</organism>
<dbReference type="Gene3D" id="1.20.1550.10">
    <property type="entry name" value="DsbB-like"/>
    <property type="match status" value="1"/>
</dbReference>
<feature type="transmembrane region" description="Helical" evidence="12">
    <location>
        <begin position="42"/>
        <end position="60"/>
    </location>
</feature>
<proteinExistence type="inferred from homology"/>
<dbReference type="InterPro" id="IPR003752">
    <property type="entry name" value="DiS_bond_form_DsbB/BdbC"/>
</dbReference>
<dbReference type="PANTHER" id="PTHR43469">
    <property type="entry name" value="DISULFIDE FORMATION PROTEIN-RELATED"/>
    <property type="match status" value="1"/>
</dbReference>
<dbReference type="PIRSF" id="PIRSF036659">
    <property type="entry name" value="BdbC"/>
    <property type="match status" value="1"/>
</dbReference>
<evidence type="ECO:0000256" key="12">
    <source>
        <dbReference type="SAM" id="Phobius"/>
    </source>
</evidence>
<evidence type="ECO:0000256" key="6">
    <source>
        <dbReference type="ARBA" id="ARBA00022989"/>
    </source>
</evidence>
<dbReference type="InterPro" id="IPR023380">
    <property type="entry name" value="DsbB-like_sf"/>
</dbReference>
<keyword evidence="14" id="KW-1185">Reference proteome</keyword>
<dbReference type="Proteomes" id="UP000298347">
    <property type="component" value="Unassembled WGS sequence"/>
</dbReference>
<name>A0A4Z0GTC2_9BACL</name>
<dbReference type="Pfam" id="PF02600">
    <property type="entry name" value="DsbB"/>
    <property type="match status" value="1"/>
</dbReference>
<evidence type="ECO:0000256" key="10">
    <source>
        <dbReference type="ARBA" id="ARBA00023186"/>
    </source>
</evidence>
<dbReference type="AlphaFoldDB" id="A0A4Z0GTC2"/>
<comment type="caution">
    <text evidence="13">The sequence shown here is derived from an EMBL/GenBank/DDBJ whole genome shotgun (WGS) entry which is preliminary data.</text>
</comment>
<keyword evidence="10" id="KW-0143">Chaperone</keyword>
<dbReference type="GO" id="GO:0015035">
    <property type="term" value="F:protein-disulfide reductase activity"/>
    <property type="evidence" value="ECO:0007669"/>
    <property type="project" value="InterPro"/>
</dbReference>
<evidence type="ECO:0000313" key="14">
    <source>
        <dbReference type="Proteomes" id="UP000298347"/>
    </source>
</evidence>
<keyword evidence="8 12" id="KW-0472">Membrane</keyword>